<reference evidence="2 3" key="1">
    <citation type="journal article" date="2010" name="Stand. Genomic Sci.">
        <title>Complete genome sequence of Conexibacter woesei type strain (ID131577).</title>
        <authorList>
            <person name="Pukall R."/>
            <person name="Lapidus A."/>
            <person name="Glavina Del Rio T."/>
            <person name="Copeland A."/>
            <person name="Tice H."/>
            <person name="Cheng J.-F."/>
            <person name="Lucas S."/>
            <person name="Chen F."/>
            <person name="Nolan M."/>
            <person name="Bruce D."/>
            <person name="Goodwin L."/>
            <person name="Pitluck S."/>
            <person name="Mavromatis K."/>
            <person name="Ivanova N."/>
            <person name="Ovchinnikova G."/>
            <person name="Pati A."/>
            <person name="Chen A."/>
            <person name="Palaniappan K."/>
            <person name="Land M."/>
            <person name="Hauser L."/>
            <person name="Chang Y.-J."/>
            <person name="Jeffries C.D."/>
            <person name="Chain P."/>
            <person name="Meincke L."/>
            <person name="Sims D."/>
            <person name="Brettin T."/>
            <person name="Detter J.C."/>
            <person name="Rohde M."/>
            <person name="Goeker M."/>
            <person name="Bristow J."/>
            <person name="Eisen J.A."/>
            <person name="Markowitz V."/>
            <person name="Kyrpides N.C."/>
            <person name="Klenk H.-P."/>
            <person name="Hugenholtz P."/>
        </authorList>
    </citation>
    <scope>NUCLEOTIDE SEQUENCE [LARGE SCALE GENOMIC DNA]</scope>
    <source>
        <strain evidence="3">DSM 14684 / CIP 108061 / JCM 11494 / NBRC 100937 / ID131577</strain>
    </source>
</reference>
<dbReference type="RefSeq" id="WP_012931719.1">
    <property type="nucleotide sequence ID" value="NC_013739.1"/>
</dbReference>
<dbReference type="STRING" id="469383.Cwoe_0230"/>
<dbReference type="Gene3D" id="3.10.450.50">
    <property type="match status" value="1"/>
</dbReference>
<gene>
    <name evidence="2" type="ordered locus">Cwoe_0230</name>
</gene>
<feature type="domain" description="DUF4440" evidence="1">
    <location>
        <begin position="23"/>
        <end position="135"/>
    </location>
</feature>
<name>D3F5Z3_CONWI</name>
<dbReference type="EMBL" id="CP001854">
    <property type="protein sequence ID" value="ADB48666.1"/>
    <property type="molecule type" value="Genomic_DNA"/>
</dbReference>
<reference evidence="3" key="2">
    <citation type="submission" date="2010-01" db="EMBL/GenBank/DDBJ databases">
        <title>The complete genome of Conexibacter woesei DSM 14684.</title>
        <authorList>
            <consortium name="US DOE Joint Genome Institute (JGI-PGF)"/>
            <person name="Lucas S."/>
            <person name="Copeland A."/>
            <person name="Lapidus A."/>
            <person name="Glavina del Rio T."/>
            <person name="Dalin E."/>
            <person name="Tice H."/>
            <person name="Bruce D."/>
            <person name="Goodwin L."/>
            <person name="Pitluck S."/>
            <person name="Kyrpides N."/>
            <person name="Mavromatis K."/>
            <person name="Ivanova N."/>
            <person name="Mikhailova N."/>
            <person name="Chertkov O."/>
            <person name="Brettin T."/>
            <person name="Detter J.C."/>
            <person name="Han C."/>
            <person name="Larimer F."/>
            <person name="Land M."/>
            <person name="Hauser L."/>
            <person name="Markowitz V."/>
            <person name="Cheng J.-F."/>
            <person name="Hugenholtz P."/>
            <person name="Woyke T."/>
            <person name="Wu D."/>
            <person name="Pukall R."/>
            <person name="Steenblock K."/>
            <person name="Schneider S."/>
            <person name="Klenk H.-P."/>
            <person name="Eisen J.A."/>
        </authorList>
    </citation>
    <scope>NUCLEOTIDE SEQUENCE [LARGE SCALE GENOMIC DNA]</scope>
    <source>
        <strain evidence="3">DSM 14684 / CIP 108061 / JCM 11494 / NBRC 100937 / ID131577</strain>
    </source>
</reference>
<dbReference type="eggNOG" id="COG4319">
    <property type="taxonomic scope" value="Bacteria"/>
</dbReference>
<evidence type="ECO:0000259" key="1">
    <source>
        <dbReference type="Pfam" id="PF14534"/>
    </source>
</evidence>
<proteinExistence type="predicted"/>
<dbReference type="Proteomes" id="UP000008229">
    <property type="component" value="Chromosome"/>
</dbReference>
<accession>D3F5Z3</accession>
<organism evidence="2 3">
    <name type="scientific">Conexibacter woesei (strain DSM 14684 / CCUG 47730 / CIP 108061 / JCM 11494 / NBRC 100937 / ID131577)</name>
    <dbReference type="NCBI Taxonomy" id="469383"/>
    <lineage>
        <taxon>Bacteria</taxon>
        <taxon>Bacillati</taxon>
        <taxon>Actinomycetota</taxon>
        <taxon>Thermoleophilia</taxon>
        <taxon>Solirubrobacterales</taxon>
        <taxon>Conexibacteraceae</taxon>
        <taxon>Conexibacter</taxon>
    </lineage>
</organism>
<evidence type="ECO:0000313" key="2">
    <source>
        <dbReference type="EMBL" id="ADB48666.1"/>
    </source>
</evidence>
<dbReference type="InterPro" id="IPR032710">
    <property type="entry name" value="NTF2-like_dom_sf"/>
</dbReference>
<dbReference type="InterPro" id="IPR027843">
    <property type="entry name" value="DUF4440"/>
</dbReference>
<protein>
    <recommendedName>
        <fullName evidence="1">DUF4440 domain-containing protein</fullName>
    </recommendedName>
</protein>
<dbReference type="NCBIfam" id="TIGR02246">
    <property type="entry name" value="SgcJ/EcaC family oxidoreductase"/>
    <property type="match status" value="1"/>
</dbReference>
<dbReference type="OrthoDB" id="582247at2"/>
<dbReference type="AlphaFoldDB" id="D3F5Z3"/>
<evidence type="ECO:0000313" key="3">
    <source>
        <dbReference type="Proteomes" id="UP000008229"/>
    </source>
</evidence>
<dbReference type="SUPFAM" id="SSF54427">
    <property type="entry name" value="NTF2-like"/>
    <property type="match status" value="1"/>
</dbReference>
<keyword evidence="3" id="KW-1185">Reference proteome</keyword>
<dbReference type="KEGG" id="cwo:Cwoe_0230"/>
<dbReference type="HOGENOM" id="CLU_129336_2_1_11"/>
<dbReference type="Pfam" id="PF14534">
    <property type="entry name" value="DUF4440"/>
    <property type="match status" value="1"/>
</dbReference>
<sequence>MEITDAPTAARQSRAGTQDEDAIRAVIADVETGFNTNDADLLSRHFAGDAKVVAAFGQTIDGREAIDEANRQGVASPFLKDATAHYTVSSITFVEEDVALVRKLAWSTAEDESAGKPPEMVALYVFVRRDGRWWIAARQNTLIGQPA</sequence>
<dbReference type="InterPro" id="IPR011944">
    <property type="entry name" value="Steroid_delta5-4_isomerase"/>
</dbReference>